<dbReference type="PANTHER" id="PTHR12146">
    <property type="entry name" value="40S RIBOSOMAL PROTEIN S10"/>
    <property type="match status" value="1"/>
</dbReference>
<evidence type="ECO:0000256" key="1">
    <source>
        <dbReference type="ARBA" id="ARBA00004496"/>
    </source>
</evidence>
<evidence type="ECO:0000256" key="2">
    <source>
        <dbReference type="ARBA" id="ARBA00007278"/>
    </source>
</evidence>
<reference evidence="8" key="1">
    <citation type="submission" date="2013-12" db="EMBL/GenBank/DDBJ databases">
        <authorList>
            <person name="Omoto C.K."/>
            <person name="Sibley D."/>
            <person name="Venepally P."/>
            <person name="Hadjithomas M."/>
            <person name="Karamycheva S."/>
            <person name="Brunk B."/>
            <person name="Roos D."/>
            <person name="Caler E."/>
            <person name="Lorenzi H."/>
        </authorList>
    </citation>
    <scope>NUCLEOTIDE SEQUENCE</scope>
</reference>
<dbReference type="GO" id="GO:0003723">
    <property type="term" value="F:RNA binding"/>
    <property type="evidence" value="ECO:0007669"/>
    <property type="project" value="TreeGrafter"/>
</dbReference>
<comment type="caution">
    <text evidence="8">The sequence shown here is derived from an EMBL/GenBank/DDBJ whole genome shotgun (WGS) entry which is preliminary data.</text>
</comment>
<evidence type="ECO:0000259" key="7">
    <source>
        <dbReference type="Pfam" id="PF03501"/>
    </source>
</evidence>
<dbReference type="RefSeq" id="XP_011131376.1">
    <property type="nucleotide sequence ID" value="XM_011133074.1"/>
</dbReference>
<keyword evidence="3" id="KW-0963">Cytoplasm</keyword>
<keyword evidence="4 8" id="KW-0689">Ribosomal protein</keyword>
<name>A0A023B3V8_GRENI</name>
<organism evidence="8 9">
    <name type="scientific">Gregarina niphandrodes</name>
    <name type="common">Septate eugregarine</name>
    <dbReference type="NCBI Taxonomy" id="110365"/>
    <lineage>
        <taxon>Eukaryota</taxon>
        <taxon>Sar</taxon>
        <taxon>Alveolata</taxon>
        <taxon>Apicomplexa</taxon>
        <taxon>Conoidasida</taxon>
        <taxon>Gregarinasina</taxon>
        <taxon>Eugregarinorida</taxon>
        <taxon>Gregarinidae</taxon>
        <taxon>Gregarina</taxon>
    </lineage>
</organism>
<dbReference type="OMA" id="ERRFTRN"/>
<dbReference type="GO" id="GO:0022627">
    <property type="term" value="C:cytosolic small ribosomal subunit"/>
    <property type="evidence" value="ECO:0007669"/>
    <property type="project" value="TreeGrafter"/>
</dbReference>
<dbReference type="Proteomes" id="UP000019763">
    <property type="component" value="Unassembled WGS sequence"/>
</dbReference>
<dbReference type="EMBL" id="AFNH02000792">
    <property type="protein sequence ID" value="EZG56008.1"/>
    <property type="molecule type" value="Genomic_DNA"/>
</dbReference>
<comment type="similarity">
    <text evidence="2">Belongs to the eukaryotic ribosomal protein eS10 family.</text>
</comment>
<evidence type="ECO:0000313" key="9">
    <source>
        <dbReference type="Proteomes" id="UP000019763"/>
    </source>
</evidence>
<dbReference type="InterPro" id="IPR037447">
    <property type="entry name" value="Ribosomal_eS10"/>
</dbReference>
<dbReference type="Gene3D" id="1.10.10.10">
    <property type="entry name" value="Winged helix-like DNA-binding domain superfamily/Winged helix DNA-binding domain"/>
    <property type="match status" value="1"/>
</dbReference>
<dbReference type="OrthoDB" id="5211809at2759"/>
<dbReference type="InterPro" id="IPR005326">
    <property type="entry name" value="Plectin_eS10_N"/>
</dbReference>
<accession>A0A023B3V8</accession>
<dbReference type="GO" id="GO:0003735">
    <property type="term" value="F:structural constituent of ribosome"/>
    <property type="evidence" value="ECO:0007669"/>
    <property type="project" value="TreeGrafter"/>
</dbReference>
<dbReference type="GeneID" id="22913796"/>
<evidence type="ECO:0000256" key="4">
    <source>
        <dbReference type="ARBA" id="ARBA00022980"/>
    </source>
</evidence>
<evidence type="ECO:0000256" key="5">
    <source>
        <dbReference type="ARBA" id="ARBA00023274"/>
    </source>
</evidence>
<feature type="region of interest" description="Disordered" evidence="6">
    <location>
        <begin position="100"/>
        <end position="154"/>
    </location>
</feature>
<protein>
    <submittedName>
        <fullName evidence="8">40S ribosomal protein S10</fullName>
    </submittedName>
</protein>
<feature type="domain" description="Plectin/eS10 N-terminal" evidence="7">
    <location>
        <begin position="10"/>
        <end position="99"/>
    </location>
</feature>
<gene>
    <name evidence="8" type="ORF">GNI_106390</name>
</gene>
<dbReference type="AlphaFoldDB" id="A0A023B3V8"/>
<dbReference type="InterPro" id="IPR036388">
    <property type="entry name" value="WH-like_DNA-bd_sf"/>
</dbReference>
<evidence type="ECO:0000313" key="8">
    <source>
        <dbReference type="EMBL" id="EZG56008.1"/>
    </source>
</evidence>
<feature type="compositionally biased region" description="Basic and acidic residues" evidence="6">
    <location>
        <begin position="105"/>
        <end position="154"/>
    </location>
</feature>
<keyword evidence="5" id="KW-0687">Ribonucleoprotein</keyword>
<dbReference type="VEuPathDB" id="CryptoDB:GNI_106390"/>
<proteinExistence type="inferred from homology"/>
<dbReference type="Pfam" id="PF03501">
    <property type="entry name" value="S10_plectin"/>
    <property type="match status" value="1"/>
</dbReference>
<dbReference type="PANTHER" id="PTHR12146:SF0">
    <property type="entry name" value="RIBOSOMAL PROTEIN S10"/>
    <property type="match status" value="1"/>
</dbReference>
<comment type="subcellular location">
    <subcellularLocation>
        <location evidence="1">Cytoplasm</location>
    </subcellularLocation>
</comment>
<evidence type="ECO:0000256" key="6">
    <source>
        <dbReference type="SAM" id="MobiDB-lite"/>
    </source>
</evidence>
<keyword evidence="9" id="KW-1185">Reference proteome</keyword>
<sequence>MPPNVINSLISKQTRKALLDYLMKEGTIVVKKDYKLPQHEETGLQNLHVMMMMRSLTSRNYVTEVYNWRYLYYVLTPEGIEYIRQELQLPAGPMPATYAVKVRAPRTDRDRPPRRNFERRGEFDRREPRGDFERRGEFDRREPRGERPVESQAA</sequence>
<evidence type="ECO:0000256" key="3">
    <source>
        <dbReference type="ARBA" id="ARBA00022490"/>
    </source>
</evidence>
<dbReference type="eggNOG" id="KOG3344">
    <property type="taxonomic scope" value="Eukaryota"/>
</dbReference>